<dbReference type="EMBL" id="FMAF01000002">
    <property type="protein sequence ID" value="SCB13348.1"/>
    <property type="molecule type" value="Genomic_DNA"/>
</dbReference>
<feature type="domain" description="Glycosyltransferase subfamily 4-like N-terminal" evidence="2">
    <location>
        <begin position="15"/>
        <end position="173"/>
    </location>
</feature>
<evidence type="ECO:0000313" key="4">
    <source>
        <dbReference type="Proteomes" id="UP000199205"/>
    </source>
</evidence>
<sequence>MRVLHFFKTYWPDTFGGVERTIHAIAKGTAIYGVESDVLSLSKKPSEHSVEFDGHMAHKARLDFEFASTGFSREVFGRFRELSSRADIVHYHFPWPVMDIVHLAAHTDKPTVVTYHSDIVKQKVLLQFYKPLMSRFLKSVDRIVATSPNYLASSDVLKRFESKTTVISLGLDEADYPRADEATRARWRNRFPDRFLLFVGVLRYYKGVHILLEAARRNGLSVVVVGSGPMEAELKQSAEQGVHNVHFVGALPDPDKIALLELCEALVFPSPLRSEAFGLSLVEAAMFGKPMISCEIGTGTSFVNLNNETGFVVPPNDIDALSDAMKRIWQDREKTIAMGAAARDRYLSHFTAEKMCLAYYGLYRELAGELPIQSERV</sequence>
<keyword evidence="3" id="KW-0808">Transferase</keyword>
<dbReference type="SUPFAM" id="SSF53756">
    <property type="entry name" value="UDP-Glycosyltransferase/glycogen phosphorylase"/>
    <property type="match status" value="1"/>
</dbReference>
<accession>A0A1C3UD20</accession>
<dbReference type="PANTHER" id="PTHR45947">
    <property type="entry name" value="SULFOQUINOVOSYL TRANSFERASE SQD2"/>
    <property type="match status" value="1"/>
</dbReference>
<proteinExistence type="predicted"/>
<dbReference type="InterPro" id="IPR028098">
    <property type="entry name" value="Glyco_trans_4-like_N"/>
</dbReference>
<dbReference type="Pfam" id="PF13439">
    <property type="entry name" value="Glyco_transf_4"/>
    <property type="match status" value="1"/>
</dbReference>
<dbReference type="Pfam" id="PF00534">
    <property type="entry name" value="Glycos_transf_1"/>
    <property type="match status" value="1"/>
</dbReference>
<dbReference type="InterPro" id="IPR050194">
    <property type="entry name" value="Glycosyltransferase_grp1"/>
</dbReference>
<dbReference type="Gene3D" id="3.40.50.2000">
    <property type="entry name" value="Glycogen Phosphorylase B"/>
    <property type="match status" value="2"/>
</dbReference>
<dbReference type="AlphaFoldDB" id="A0A1C3UD20"/>
<dbReference type="InterPro" id="IPR001296">
    <property type="entry name" value="Glyco_trans_1"/>
</dbReference>
<dbReference type="Proteomes" id="UP000199205">
    <property type="component" value="Unassembled WGS sequence"/>
</dbReference>
<protein>
    <submittedName>
        <fullName evidence="3">Rhamnosyl/mannosyltransferase</fullName>
    </submittedName>
</protein>
<name>A0A1C3UD20_9HYPH</name>
<evidence type="ECO:0000259" key="2">
    <source>
        <dbReference type="Pfam" id="PF13439"/>
    </source>
</evidence>
<dbReference type="CDD" id="cd03795">
    <property type="entry name" value="GT4_WfcD-like"/>
    <property type="match status" value="1"/>
</dbReference>
<dbReference type="PANTHER" id="PTHR45947:SF3">
    <property type="entry name" value="SULFOQUINOVOSYL TRANSFERASE SQD2"/>
    <property type="match status" value="1"/>
</dbReference>
<dbReference type="GO" id="GO:0016757">
    <property type="term" value="F:glycosyltransferase activity"/>
    <property type="evidence" value="ECO:0007669"/>
    <property type="project" value="UniProtKB-KW"/>
</dbReference>
<reference evidence="3 4" key="1">
    <citation type="submission" date="2016-08" db="EMBL/GenBank/DDBJ databases">
        <authorList>
            <person name="Seilhamer J.J."/>
        </authorList>
    </citation>
    <scope>NUCLEOTIDE SEQUENCE [LARGE SCALE GENOMIC DNA]</scope>
    <source>
        <strain evidence="3 4">P1-7</strain>
    </source>
</reference>
<dbReference type="OrthoDB" id="9790710at2"/>
<keyword evidence="3" id="KW-0328">Glycosyltransferase</keyword>
<organism evidence="3 4">
    <name type="scientific">Rhizobium lusitanum</name>
    <dbReference type="NCBI Taxonomy" id="293958"/>
    <lineage>
        <taxon>Bacteria</taxon>
        <taxon>Pseudomonadati</taxon>
        <taxon>Pseudomonadota</taxon>
        <taxon>Alphaproteobacteria</taxon>
        <taxon>Hyphomicrobiales</taxon>
        <taxon>Rhizobiaceae</taxon>
        <taxon>Rhizobium/Agrobacterium group</taxon>
        <taxon>Rhizobium</taxon>
    </lineage>
</organism>
<dbReference type="RefSeq" id="WP_092573094.1">
    <property type="nucleotide sequence ID" value="NZ_FMAF01000002.1"/>
</dbReference>
<gene>
    <name evidence="3" type="ORF">GA0061101_102145</name>
</gene>
<evidence type="ECO:0000259" key="1">
    <source>
        <dbReference type="Pfam" id="PF00534"/>
    </source>
</evidence>
<evidence type="ECO:0000313" key="3">
    <source>
        <dbReference type="EMBL" id="SCB13348.1"/>
    </source>
</evidence>
<feature type="domain" description="Glycosyl transferase family 1" evidence="1">
    <location>
        <begin position="187"/>
        <end position="344"/>
    </location>
</feature>